<dbReference type="PROSITE" id="PS50056">
    <property type="entry name" value="TYR_PHOSPHATASE_2"/>
    <property type="match status" value="1"/>
</dbReference>
<organism evidence="11">
    <name type="scientific">Phallusia mammillata</name>
    <dbReference type="NCBI Taxonomy" id="59560"/>
    <lineage>
        <taxon>Eukaryota</taxon>
        <taxon>Metazoa</taxon>
        <taxon>Chordata</taxon>
        <taxon>Tunicata</taxon>
        <taxon>Ascidiacea</taxon>
        <taxon>Phlebobranchia</taxon>
        <taxon>Ascidiidae</taxon>
        <taxon>Phallusia</taxon>
    </lineage>
</organism>
<dbReference type="PRINTS" id="PR00700">
    <property type="entry name" value="PRTYPHPHTASE"/>
</dbReference>
<dbReference type="AlphaFoldDB" id="A0A6F9DQL1"/>
<dbReference type="InterPro" id="IPR000242">
    <property type="entry name" value="PTP_cat"/>
</dbReference>
<evidence type="ECO:0000256" key="6">
    <source>
        <dbReference type="ARBA" id="ARBA00022912"/>
    </source>
</evidence>
<feature type="compositionally biased region" description="Low complexity" evidence="8">
    <location>
        <begin position="875"/>
        <end position="888"/>
    </location>
</feature>
<keyword evidence="11" id="KW-0675">Receptor</keyword>
<feature type="compositionally biased region" description="Polar residues" evidence="8">
    <location>
        <begin position="1069"/>
        <end position="1080"/>
    </location>
</feature>
<feature type="region of interest" description="Disordered" evidence="8">
    <location>
        <begin position="950"/>
        <end position="984"/>
    </location>
</feature>
<sequence>MEDTINKFFNNVEKLYELNPDGTDGFSFEFQKIKSGSASLKKQPGYQSTCGENDNNKKKNRYKDILPYDRSRVKLPKTRDNSSDYINASFIKGAGQSGKYIASQGPLPHTVNDFWRMLWQYNVKIIIMVCREIELGKRKCERYWAGDEKERRQFDDIIVTLESEQNLKSVFFQRNIIAQKGQEKRTLTQLHYVTWPDHGVPRTRDEILTMIATARKLQDYKQDIDNPICVHCSAGCGRTGAVLVIDYFRNLMVNKQLPNNITAYEIIVEMRKQRPAIVQTKDQYEFVHLAISEMFTKYLKEHGVMEPTSSLSKSLLSTNYENVVLPVSASPPKTRRSNSKEIPRQSYENVALPDNSEKAQHRTAVGHSVHPSPPPKPGRNSAERKNGGLAHPKPVSSSEPSNHKLLAMPVPSARKQSFPGNGDSKQAPPKPSLQKRGSDSKSQMTGHVPRKPSTPENTNPCDSPSFQQVKPTPRYRNTGATSEYASAQGKIKKDETNFASDSTPNLASNVSVFKLVNVLHAKSNFSNPPPVKPKPKINAENKVPIVESVQMRKERLWSYAMGNEPSNLQKTSPTVTASAIDLRMIDESKYKNPRKPFTRTMSVDKGNIGEKTESRSVLLHQDKASGVQNSSNSLTSSNECKDRINPFKKPDKAITNKQVKKPPVLPKKSFRSKLKLESETSDKVEVRNNQPIKSTHTSSSDSKHLEDNIKPKYVNVQTSLLSNNTTSEYADVDITVSVSNASVYTPLNMPKVTKSGDGAYDVLKRSFKTPSTSQDTTDKNLSEADHHSSTERTVVHNTAKKKNIWMDSPQPFSRSPLSSTTSSVFETSPTSTETNILIHVTQPDLLNSVSDTDIKTPKSVPIKPQRASKKPKPMTTQATTTTDTRVYTNQETYSTPKPHNASNSKSFGAYTSPTNQCHSGPPDNSQPGTDLSNNRAEDDYAMVDNTKISSRKAGLSSQEKQPVSNSGPPNLPNRPQFAEAPTLPTRTLDSYIINEDENSMSAEGAYEGVGETSSYEGISDLKPNHQETGRRTSGAGALAGVRAKAKGVIGKVTALHNRTGARANEESNYDPSSRNPTYKQSPVMCGNQDISFNHCYPRKPKGARANPAKWNSYN</sequence>
<evidence type="ECO:0000256" key="5">
    <source>
        <dbReference type="ARBA" id="ARBA00022801"/>
    </source>
</evidence>
<dbReference type="InterPro" id="IPR047170">
    <property type="entry name" value="PTN12/18/22"/>
</dbReference>
<dbReference type="PANTHER" id="PTHR45983">
    <property type="entry name" value="TYROSINE PHOSPHATSE N18, PUTATIVE-RELATED"/>
    <property type="match status" value="1"/>
</dbReference>
<feature type="region of interest" description="Disordered" evidence="8">
    <location>
        <begin position="849"/>
        <end position="935"/>
    </location>
</feature>
<feature type="region of interest" description="Disordered" evidence="8">
    <location>
        <begin position="327"/>
        <end position="491"/>
    </location>
</feature>
<dbReference type="InterPro" id="IPR000387">
    <property type="entry name" value="Tyr_Pase_dom"/>
</dbReference>
<feature type="domain" description="Tyrosine specific protein phosphatases" evidence="10">
    <location>
        <begin position="205"/>
        <end position="285"/>
    </location>
</feature>
<keyword evidence="5" id="KW-0378">Hydrolase</keyword>
<dbReference type="GO" id="GO:0005737">
    <property type="term" value="C:cytoplasm"/>
    <property type="evidence" value="ECO:0007669"/>
    <property type="project" value="UniProtKB-SubCell"/>
</dbReference>
<evidence type="ECO:0000256" key="3">
    <source>
        <dbReference type="ARBA" id="ARBA00022490"/>
    </source>
</evidence>
<feature type="compositionally biased region" description="Polar residues" evidence="8">
    <location>
        <begin position="626"/>
        <end position="638"/>
    </location>
</feature>
<dbReference type="PROSITE" id="PS50055">
    <property type="entry name" value="TYR_PHOSPHATASE_PTP"/>
    <property type="match status" value="1"/>
</dbReference>
<dbReference type="Gene3D" id="3.90.190.10">
    <property type="entry name" value="Protein tyrosine phosphatase superfamily"/>
    <property type="match status" value="1"/>
</dbReference>
<keyword evidence="4" id="KW-0597">Phosphoprotein</keyword>
<comment type="subcellular location">
    <subcellularLocation>
        <location evidence="1">Cytoplasm</location>
    </subcellularLocation>
</comment>
<dbReference type="GO" id="GO:0004726">
    <property type="term" value="F:non-membrane spanning protein tyrosine phosphatase activity"/>
    <property type="evidence" value="ECO:0007669"/>
    <property type="project" value="InterPro"/>
</dbReference>
<feature type="compositionally biased region" description="Polar residues" evidence="8">
    <location>
        <begin position="454"/>
        <end position="470"/>
    </location>
</feature>
<dbReference type="SMART" id="SM00404">
    <property type="entry name" value="PTPc_motif"/>
    <property type="match status" value="1"/>
</dbReference>
<proteinExistence type="evidence at transcript level"/>
<feature type="compositionally biased region" description="Basic and acidic residues" evidence="8">
    <location>
        <begin position="639"/>
        <end position="654"/>
    </location>
</feature>
<gene>
    <name evidence="11" type="primary">Ptpn12</name>
</gene>
<dbReference type="InterPro" id="IPR003595">
    <property type="entry name" value="Tyr_Pase_cat"/>
</dbReference>
<dbReference type="Pfam" id="PF00102">
    <property type="entry name" value="Y_phosphatase"/>
    <property type="match status" value="1"/>
</dbReference>
<feature type="region of interest" description="Disordered" evidence="8">
    <location>
        <begin position="1058"/>
        <end position="1091"/>
    </location>
</feature>
<accession>A0A6F9DQL1</accession>
<dbReference type="EMBL" id="LR789416">
    <property type="protein sequence ID" value="CAB3265278.1"/>
    <property type="molecule type" value="mRNA"/>
</dbReference>
<evidence type="ECO:0000256" key="1">
    <source>
        <dbReference type="ARBA" id="ARBA00004496"/>
    </source>
</evidence>
<evidence type="ECO:0000313" key="11">
    <source>
        <dbReference type="EMBL" id="CAB3265278.1"/>
    </source>
</evidence>
<feature type="compositionally biased region" description="Basic and acidic residues" evidence="8">
    <location>
        <begin position="674"/>
        <end position="686"/>
    </location>
</feature>
<feature type="domain" description="Tyrosine-protein phosphatase" evidence="9">
    <location>
        <begin position="26"/>
        <end position="294"/>
    </location>
</feature>
<evidence type="ECO:0000259" key="9">
    <source>
        <dbReference type="PROSITE" id="PS50055"/>
    </source>
</evidence>
<feature type="region of interest" description="Disordered" evidence="8">
    <location>
        <begin position="621"/>
        <end position="708"/>
    </location>
</feature>
<dbReference type="PANTHER" id="PTHR45983:SF4">
    <property type="entry name" value="TYROSINE-PROTEIN PHOSPHATASE NON-RECEPTOR TYPE 18"/>
    <property type="match status" value="1"/>
</dbReference>
<dbReference type="GO" id="GO:0005634">
    <property type="term" value="C:nucleus"/>
    <property type="evidence" value="ECO:0007669"/>
    <property type="project" value="TreeGrafter"/>
</dbReference>
<evidence type="ECO:0000259" key="10">
    <source>
        <dbReference type="PROSITE" id="PS50056"/>
    </source>
</evidence>
<dbReference type="SMART" id="SM00194">
    <property type="entry name" value="PTPc"/>
    <property type="match status" value="1"/>
</dbReference>
<dbReference type="InterPro" id="IPR016130">
    <property type="entry name" value="Tyr_Pase_AS"/>
</dbReference>
<comment type="similarity">
    <text evidence="7">Belongs to the protein-tyrosine phosphatase family. Non-receptor class 4 subfamily.</text>
</comment>
<dbReference type="PROSITE" id="PS00383">
    <property type="entry name" value="TYR_PHOSPHATASE_1"/>
    <property type="match status" value="1"/>
</dbReference>
<reference evidence="11" key="1">
    <citation type="submission" date="2020-04" db="EMBL/GenBank/DDBJ databases">
        <authorList>
            <person name="Neveu A P."/>
        </authorList>
    </citation>
    <scope>NUCLEOTIDE SEQUENCE</scope>
    <source>
        <tissue evidence="11">Whole embryo</tissue>
    </source>
</reference>
<keyword evidence="6" id="KW-0904">Protein phosphatase</keyword>
<evidence type="ECO:0000256" key="4">
    <source>
        <dbReference type="ARBA" id="ARBA00022553"/>
    </source>
</evidence>
<keyword evidence="3" id="KW-0963">Cytoplasm</keyword>
<dbReference type="EC" id="3.1.3.48" evidence="2"/>
<feature type="compositionally biased region" description="Polar residues" evidence="8">
    <location>
        <begin position="889"/>
        <end position="934"/>
    </location>
</feature>
<evidence type="ECO:0000256" key="8">
    <source>
        <dbReference type="SAM" id="MobiDB-lite"/>
    </source>
</evidence>
<feature type="compositionally biased region" description="Polar residues" evidence="8">
    <location>
        <begin position="955"/>
        <end position="968"/>
    </location>
</feature>
<evidence type="ECO:0000256" key="2">
    <source>
        <dbReference type="ARBA" id="ARBA00013064"/>
    </source>
</evidence>
<feature type="compositionally biased region" description="Low complexity" evidence="8">
    <location>
        <begin position="813"/>
        <end position="823"/>
    </location>
</feature>
<evidence type="ECO:0000256" key="7">
    <source>
        <dbReference type="ARBA" id="ARBA00034734"/>
    </source>
</evidence>
<feature type="compositionally biased region" description="Basic and acidic residues" evidence="8">
    <location>
        <begin position="776"/>
        <end position="794"/>
    </location>
</feature>
<protein>
    <recommendedName>
        <fullName evidence="2">protein-tyrosine-phosphatase</fullName>
        <ecNumber evidence="2">3.1.3.48</ecNumber>
    </recommendedName>
</protein>
<dbReference type="InterPro" id="IPR029021">
    <property type="entry name" value="Prot-tyrosine_phosphatase-like"/>
</dbReference>
<dbReference type="SUPFAM" id="SSF52799">
    <property type="entry name" value="(Phosphotyrosine protein) phosphatases II"/>
    <property type="match status" value="1"/>
</dbReference>
<name>A0A6F9DQL1_9ASCI</name>
<feature type="region of interest" description="Disordered" evidence="8">
    <location>
        <begin position="766"/>
        <end position="828"/>
    </location>
</feature>
<dbReference type="FunFam" id="3.90.190.10:FF:000045">
    <property type="entry name" value="Tyrosine-protein phosphatase non-receptor type 12"/>
    <property type="match status" value="1"/>
</dbReference>